<dbReference type="SUPFAM" id="SSF52821">
    <property type="entry name" value="Rhodanese/Cell cycle control phosphatase"/>
    <property type="match status" value="1"/>
</dbReference>
<sequence>MSKKRVFLIATGLTLLFIAFGVYVFRNGVYSFWDSDVKRIDTQEAQQMLQKKSYVLIDARAQDEFAVSHLKGSMLYEESLVDKLNKNEPILIYCTIGVRSNRIAKQLSDMGFEVYDMQEGILGWANNELPVIDSAGNTTKNIHTYNKSFAPLLKKGTAVY</sequence>
<keyword evidence="3" id="KW-1185">Reference proteome</keyword>
<feature type="domain" description="Rhodanese" evidence="1">
    <location>
        <begin position="50"/>
        <end position="133"/>
    </location>
</feature>
<evidence type="ECO:0000259" key="1">
    <source>
        <dbReference type="PROSITE" id="PS50206"/>
    </source>
</evidence>
<reference evidence="2 3" key="1">
    <citation type="submission" date="2016-01" db="EMBL/GenBank/DDBJ databases">
        <title>Genome sequencing of Roseivirga spongicola UST030701-084.</title>
        <authorList>
            <person name="Selvaratnam C."/>
            <person name="Thevarajoo S."/>
            <person name="Goh K.M."/>
            <person name="Ee R."/>
            <person name="Chan K.-G."/>
            <person name="Chong C.S."/>
        </authorList>
    </citation>
    <scope>NUCLEOTIDE SEQUENCE [LARGE SCALE GENOMIC DNA]</scope>
    <source>
        <strain evidence="2 3">UST030701-084</strain>
    </source>
</reference>
<dbReference type="STRING" id="333140.AWW68_05985"/>
<dbReference type="OrthoDB" id="598065at2"/>
<proteinExistence type="predicted"/>
<comment type="caution">
    <text evidence="2">The sequence shown here is derived from an EMBL/GenBank/DDBJ whole genome shotgun (WGS) entry which is preliminary data.</text>
</comment>
<dbReference type="CDD" id="cd00158">
    <property type="entry name" value="RHOD"/>
    <property type="match status" value="1"/>
</dbReference>
<name>A0A150XHY5_9BACT</name>
<dbReference type="PROSITE" id="PS50206">
    <property type="entry name" value="RHODANESE_3"/>
    <property type="match status" value="1"/>
</dbReference>
<dbReference type="AlphaFoldDB" id="A0A150XHY5"/>
<evidence type="ECO:0000313" key="2">
    <source>
        <dbReference type="EMBL" id="KYG78314.1"/>
    </source>
</evidence>
<dbReference type="PANTHER" id="PTHR43031:SF1">
    <property type="entry name" value="PYRIDINE NUCLEOTIDE-DISULPHIDE OXIDOREDUCTASE"/>
    <property type="match status" value="1"/>
</dbReference>
<dbReference type="InterPro" id="IPR050229">
    <property type="entry name" value="GlpE_sulfurtransferase"/>
</dbReference>
<dbReference type="PANTHER" id="PTHR43031">
    <property type="entry name" value="FAD-DEPENDENT OXIDOREDUCTASE"/>
    <property type="match status" value="1"/>
</dbReference>
<dbReference type="Proteomes" id="UP000075606">
    <property type="component" value="Unassembled WGS sequence"/>
</dbReference>
<dbReference type="InterPro" id="IPR001763">
    <property type="entry name" value="Rhodanese-like_dom"/>
</dbReference>
<evidence type="ECO:0000313" key="3">
    <source>
        <dbReference type="Proteomes" id="UP000075606"/>
    </source>
</evidence>
<dbReference type="SMART" id="SM00450">
    <property type="entry name" value="RHOD"/>
    <property type="match status" value="1"/>
</dbReference>
<accession>A0A150XHY5</accession>
<dbReference type="EMBL" id="LRPC01000001">
    <property type="protein sequence ID" value="KYG78314.1"/>
    <property type="molecule type" value="Genomic_DNA"/>
</dbReference>
<dbReference type="InterPro" id="IPR036873">
    <property type="entry name" value="Rhodanese-like_dom_sf"/>
</dbReference>
<gene>
    <name evidence="2" type="ORF">AWW68_05985</name>
</gene>
<dbReference type="RefSeq" id="WP_068217815.1">
    <property type="nucleotide sequence ID" value="NZ_LRPC01000001.1"/>
</dbReference>
<dbReference type="Pfam" id="PF00581">
    <property type="entry name" value="Rhodanese"/>
    <property type="match status" value="1"/>
</dbReference>
<protein>
    <recommendedName>
        <fullName evidence="1">Rhodanese domain-containing protein</fullName>
    </recommendedName>
</protein>
<organism evidence="2 3">
    <name type="scientific">Roseivirga spongicola</name>
    <dbReference type="NCBI Taxonomy" id="333140"/>
    <lineage>
        <taxon>Bacteria</taxon>
        <taxon>Pseudomonadati</taxon>
        <taxon>Bacteroidota</taxon>
        <taxon>Cytophagia</taxon>
        <taxon>Cytophagales</taxon>
        <taxon>Roseivirgaceae</taxon>
        <taxon>Roseivirga</taxon>
    </lineage>
</organism>
<dbReference type="Gene3D" id="3.40.250.10">
    <property type="entry name" value="Rhodanese-like domain"/>
    <property type="match status" value="1"/>
</dbReference>